<gene>
    <name evidence="2" type="ORF">ACFFRI_09970</name>
</gene>
<evidence type="ECO:0000256" key="1">
    <source>
        <dbReference type="SAM" id="SignalP"/>
    </source>
</evidence>
<accession>A0ABV5KC23</accession>
<organism evidence="2 3">
    <name type="scientific">Nocardioides plantarum</name>
    <dbReference type="NCBI Taxonomy" id="29299"/>
    <lineage>
        <taxon>Bacteria</taxon>
        <taxon>Bacillati</taxon>
        <taxon>Actinomycetota</taxon>
        <taxon>Actinomycetes</taxon>
        <taxon>Propionibacteriales</taxon>
        <taxon>Nocardioidaceae</taxon>
        <taxon>Nocardioides</taxon>
    </lineage>
</organism>
<dbReference type="RefSeq" id="WP_140007986.1">
    <property type="nucleotide sequence ID" value="NZ_JBHMDG010000012.1"/>
</dbReference>
<protein>
    <submittedName>
        <fullName evidence="2">Uncharacterized protein</fullName>
    </submittedName>
</protein>
<dbReference type="EMBL" id="JBHMDG010000012">
    <property type="protein sequence ID" value="MFB9313370.1"/>
    <property type="molecule type" value="Genomic_DNA"/>
</dbReference>
<dbReference type="Proteomes" id="UP001589750">
    <property type="component" value="Unassembled WGS sequence"/>
</dbReference>
<reference evidence="2 3" key="1">
    <citation type="submission" date="2024-09" db="EMBL/GenBank/DDBJ databases">
        <authorList>
            <person name="Sun Q."/>
            <person name="Mori K."/>
        </authorList>
    </citation>
    <scope>NUCLEOTIDE SEQUENCE [LARGE SCALE GENOMIC DNA]</scope>
    <source>
        <strain evidence="2 3">JCM 9626</strain>
    </source>
</reference>
<proteinExistence type="predicted"/>
<feature type="signal peptide" evidence="1">
    <location>
        <begin position="1"/>
        <end position="29"/>
    </location>
</feature>
<feature type="chain" id="PRO_5046987659" evidence="1">
    <location>
        <begin position="30"/>
        <end position="118"/>
    </location>
</feature>
<keyword evidence="1" id="KW-0732">Signal</keyword>
<evidence type="ECO:0000313" key="2">
    <source>
        <dbReference type="EMBL" id="MFB9313370.1"/>
    </source>
</evidence>
<keyword evidence="3" id="KW-1185">Reference proteome</keyword>
<comment type="caution">
    <text evidence="2">The sequence shown here is derived from an EMBL/GenBank/DDBJ whole genome shotgun (WGS) entry which is preliminary data.</text>
</comment>
<evidence type="ECO:0000313" key="3">
    <source>
        <dbReference type="Proteomes" id="UP001589750"/>
    </source>
</evidence>
<sequence>MKKILLLPVLMLLSALLALGLARPGAADAARPGASTTDGAGRDARPVIVQVEGTAADGFTLRYADGSSISPPTDSEAAAECAEYDTAVARLRCRVEVRTWYRDLGDLKRSLAWVRAHG</sequence>
<name>A0ABV5KC23_9ACTN</name>